<dbReference type="SUPFAM" id="SSF53300">
    <property type="entry name" value="vWA-like"/>
    <property type="match status" value="1"/>
</dbReference>
<dbReference type="PANTHER" id="PTHR31024:SF3">
    <property type="entry name" value="C-TYPE LECTIN-RELATED"/>
    <property type="match status" value="1"/>
</dbReference>
<sequence>MAQTRFALLFAALLLASGTSAQNQDRECACDLANLWLDVGVVQVDSDIVTLFGQSTVGSGYQDPRSTRVGLVTYASTATQQFDLNRFNSTDDFIQGIFQYAKVSTDENSIIKSGLSSAFDLMTKARANNVRRNYKQVVIVYASDYKEDGENNPLQIADQIKESGTTIITVAFNQNTGGALTAGLAKIASPGAAFKSTDMNIVGEIQNMLCQVNCFCPDTWVQYTNAFNDPTAWKYGVCLRIGEIDSMWTAAKYACQNLFQGAYLATEFDNKKHDFSRLFFSNDTTNSPPYMYHIGLSYDTATQAYTWEQPANVARLGLSGQTYKAWNSGYPQLTSSTGCVLNQQSGSDSMVGWQNENCYSVAKRYVCELSSCDTSKYCDNRV</sequence>
<dbReference type="InterPro" id="IPR018378">
    <property type="entry name" value="C-type_lectin_CS"/>
</dbReference>
<protein>
    <submittedName>
        <fullName evidence="5">Uncharacterized protein</fullName>
    </submittedName>
</protein>
<comment type="caution">
    <text evidence="5">The sequence shown here is derived from an EMBL/GenBank/DDBJ whole genome shotgun (WGS) entry which is preliminary data.</text>
</comment>
<keyword evidence="1" id="KW-1015">Disulfide bond</keyword>
<dbReference type="PROSITE" id="PS50234">
    <property type="entry name" value="VWFA"/>
    <property type="match status" value="1"/>
</dbReference>
<reference evidence="5" key="1">
    <citation type="submission" date="2020-10" db="EMBL/GenBank/DDBJ databases">
        <authorList>
            <person name="Kikuchi T."/>
        </authorList>
    </citation>
    <scope>NUCLEOTIDE SEQUENCE</scope>
    <source>
        <strain evidence="5">NKZ352</strain>
    </source>
</reference>
<feature type="domain" description="VWFA" evidence="4">
    <location>
        <begin position="11"/>
        <end position="209"/>
    </location>
</feature>
<dbReference type="OrthoDB" id="5787264at2759"/>
<dbReference type="PROSITE" id="PS50041">
    <property type="entry name" value="C_TYPE_LECTIN_2"/>
    <property type="match status" value="1"/>
</dbReference>
<dbReference type="Proteomes" id="UP000835052">
    <property type="component" value="Unassembled WGS sequence"/>
</dbReference>
<keyword evidence="6" id="KW-1185">Reference proteome</keyword>
<name>A0A8S1HS99_9PELO</name>
<dbReference type="Pfam" id="PF00092">
    <property type="entry name" value="VWA"/>
    <property type="match status" value="1"/>
</dbReference>
<dbReference type="CDD" id="cd00037">
    <property type="entry name" value="CLECT"/>
    <property type="match status" value="1"/>
</dbReference>
<dbReference type="EMBL" id="CAJGYM010000147">
    <property type="protein sequence ID" value="CAD6198988.1"/>
    <property type="molecule type" value="Genomic_DNA"/>
</dbReference>
<keyword evidence="2" id="KW-0732">Signal</keyword>
<dbReference type="InterPro" id="IPR016187">
    <property type="entry name" value="CTDL_fold"/>
</dbReference>
<dbReference type="SMART" id="SM00034">
    <property type="entry name" value="CLECT"/>
    <property type="match status" value="1"/>
</dbReference>
<dbReference type="PROSITE" id="PS00615">
    <property type="entry name" value="C_TYPE_LECTIN_1"/>
    <property type="match status" value="1"/>
</dbReference>
<evidence type="ECO:0000256" key="2">
    <source>
        <dbReference type="SAM" id="SignalP"/>
    </source>
</evidence>
<accession>A0A8S1HS99</accession>
<evidence type="ECO:0000313" key="5">
    <source>
        <dbReference type="EMBL" id="CAD6198988.1"/>
    </source>
</evidence>
<dbReference type="Gene3D" id="3.10.100.10">
    <property type="entry name" value="Mannose-Binding Protein A, subunit A"/>
    <property type="match status" value="1"/>
</dbReference>
<proteinExistence type="predicted"/>
<dbReference type="InterPro" id="IPR002035">
    <property type="entry name" value="VWF_A"/>
</dbReference>
<evidence type="ECO:0000259" key="4">
    <source>
        <dbReference type="PROSITE" id="PS50234"/>
    </source>
</evidence>
<dbReference type="InterPro" id="IPR016186">
    <property type="entry name" value="C-type_lectin-like/link_sf"/>
</dbReference>
<dbReference type="PANTHER" id="PTHR31024">
    <property type="entry name" value="C-TYPE LECTIN"/>
    <property type="match status" value="1"/>
</dbReference>
<evidence type="ECO:0000313" key="6">
    <source>
        <dbReference type="Proteomes" id="UP000835052"/>
    </source>
</evidence>
<feature type="domain" description="C-type lectin" evidence="3">
    <location>
        <begin position="234"/>
        <end position="358"/>
    </location>
</feature>
<feature type="chain" id="PRO_5035863385" evidence="2">
    <location>
        <begin position="22"/>
        <end position="382"/>
    </location>
</feature>
<dbReference type="Gene3D" id="3.40.50.410">
    <property type="entry name" value="von Willebrand factor, type A domain"/>
    <property type="match status" value="1"/>
</dbReference>
<dbReference type="AlphaFoldDB" id="A0A8S1HS99"/>
<dbReference type="SUPFAM" id="SSF56436">
    <property type="entry name" value="C-type lectin-like"/>
    <property type="match status" value="1"/>
</dbReference>
<evidence type="ECO:0000256" key="1">
    <source>
        <dbReference type="ARBA" id="ARBA00023157"/>
    </source>
</evidence>
<evidence type="ECO:0000259" key="3">
    <source>
        <dbReference type="PROSITE" id="PS50041"/>
    </source>
</evidence>
<dbReference type="InterPro" id="IPR001304">
    <property type="entry name" value="C-type_lectin-like"/>
</dbReference>
<gene>
    <name evidence="5" type="ORF">CAUJ_LOCUS14893</name>
</gene>
<dbReference type="Pfam" id="PF00059">
    <property type="entry name" value="Lectin_C"/>
    <property type="match status" value="1"/>
</dbReference>
<dbReference type="SMART" id="SM00327">
    <property type="entry name" value="VWA"/>
    <property type="match status" value="1"/>
</dbReference>
<dbReference type="GO" id="GO:0045087">
    <property type="term" value="P:innate immune response"/>
    <property type="evidence" value="ECO:0007669"/>
    <property type="project" value="TreeGrafter"/>
</dbReference>
<feature type="signal peptide" evidence="2">
    <location>
        <begin position="1"/>
        <end position="21"/>
    </location>
</feature>
<dbReference type="InterPro" id="IPR036465">
    <property type="entry name" value="vWFA_dom_sf"/>
</dbReference>
<organism evidence="5 6">
    <name type="scientific">Caenorhabditis auriculariae</name>
    <dbReference type="NCBI Taxonomy" id="2777116"/>
    <lineage>
        <taxon>Eukaryota</taxon>
        <taxon>Metazoa</taxon>
        <taxon>Ecdysozoa</taxon>
        <taxon>Nematoda</taxon>
        <taxon>Chromadorea</taxon>
        <taxon>Rhabditida</taxon>
        <taxon>Rhabditina</taxon>
        <taxon>Rhabditomorpha</taxon>
        <taxon>Rhabditoidea</taxon>
        <taxon>Rhabditidae</taxon>
        <taxon>Peloderinae</taxon>
        <taxon>Caenorhabditis</taxon>
    </lineage>
</organism>